<name>A0A9Q0GQN2_9MAGN</name>
<feature type="region of interest" description="Disordered" evidence="1">
    <location>
        <begin position="12"/>
        <end position="32"/>
    </location>
</feature>
<dbReference type="PANTHER" id="PTHR34198:SF1">
    <property type="entry name" value="OS01G0104300 PROTEIN"/>
    <property type="match status" value="1"/>
</dbReference>
<feature type="compositionally biased region" description="Low complexity" evidence="1">
    <location>
        <begin position="54"/>
        <end position="63"/>
    </location>
</feature>
<accession>A0A9Q0GQN2</accession>
<organism evidence="2 3">
    <name type="scientific">Protea cynaroides</name>
    <dbReference type="NCBI Taxonomy" id="273540"/>
    <lineage>
        <taxon>Eukaryota</taxon>
        <taxon>Viridiplantae</taxon>
        <taxon>Streptophyta</taxon>
        <taxon>Embryophyta</taxon>
        <taxon>Tracheophyta</taxon>
        <taxon>Spermatophyta</taxon>
        <taxon>Magnoliopsida</taxon>
        <taxon>Proteales</taxon>
        <taxon>Proteaceae</taxon>
        <taxon>Protea</taxon>
    </lineage>
</organism>
<protein>
    <submittedName>
        <fullName evidence="2">Uncharacterized protein</fullName>
    </submittedName>
</protein>
<gene>
    <name evidence="2" type="ORF">NE237_028641</name>
</gene>
<dbReference type="Proteomes" id="UP001141806">
    <property type="component" value="Unassembled WGS sequence"/>
</dbReference>
<dbReference type="EMBL" id="JAMYWD010000012">
    <property type="protein sequence ID" value="KAJ4951809.1"/>
    <property type="molecule type" value="Genomic_DNA"/>
</dbReference>
<keyword evidence="3" id="KW-1185">Reference proteome</keyword>
<proteinExistence type="predicted"/>
<dbReference type="PANTHER" id="PTHR34198">
    <property type="entry name" value="OS01G0175100 PROTEIN"/>
    <property type="match status" value="1"/>
</dbReference>
<reference evidence="2" key="1">
    <citation type="journal article" date="2023" name="Plant J.">
        <title>The genome of the king protea, Protea cynaroides.</title>
        <authorList>
            <person name="Chang J."/>
            <person name="Duong T.A."/>
            <person name="Schoeman C."/>
            <person name="Ma X."/>
            <person name="Roodt D."/>
            <person name="Barker N."/>
            <person name="Li Z."/>
            <person name="Van de Peer Y."/>
            <person name="Mizrachi E."/>
        </authorList>
    </citation>
    <scope>NUCLEOTIDE SEQUENCE</scope>
    <source>
        <tissue evidence="2">Young leaves</tissue>
    </source>
</reference>
<evidence type="ECO:0000313" key="2">
    <source>
        <dbReference type="EMBL" id="KAJ4951809.1"/>
    </source>
</evidence>
<sequence length="126" mass="14045">MATTTNLLSFRPTGIRASASSGHRKPENIRQKASNANWWTPLFGWASDPDYIDSKSSNSSDVSVESESESEGAARSRSRFAPGCFTEEKAKQLRLMNMETETFHDIMYHSAIASRLASDLPNRSDR</sequence>
<feature type="region of interest" description="Disordered" evidence="1">
    <location>
        <begin position="54"/>
        <end position="80"/>
    </location>
</feature>
<evidence type="ECO:0000256" key="1">
    <source>
        <dbReference type="SAM" id="MobiDB-lite"/>
    </source>
</evidence>
<dbReference type="AlphaFoldDB" id="A0A9Q0GQN2"/>
<dbReference type="OrthoDB" id="1913905at2759"/>
<comment type="caution">
    <text evidence="2">The sequence shown here is derived from an EMBL/GenBank/DDBJ whole genome shotgun (WGS) entry which is preliminary data.</text>
</comment>
<evidence type="ECO:0000313" key="3">
    <source>
        <dbReference type="Proteomes" id="UP001141806"/>
    </source>
</evidence>